<name>A0A8J6KKX2_MICOH</name>
<evidence type="ECO:0000313" key="8">
    <source>
        <dbReference type="Proteomes" id="UP000710432"/>
    </source>
</evidence>
<dbReference type="GO" id="GO:0003677">
    <property type="term" value="F:DNA binding"/>
    <property type="evidence" value="ECO:0007669"/>
    <property type="project" value="UniProtKB-KW"/>
</dbReference>
<reference evidence="7" key="1">
    <citation type="submission" date="2020-03" db="EMBL/GenBank/DDBJ databases">
        <title>Studies in the Genomics of Life Span.</title>
        <authorList>
            <person name="Glass D."/>
        </authorList>
    </citation>
    <scope>NUCLEOTIDE SEQUENCE</scope>
    <source>
        <strain evidence="7">LTLLF</strain>
        <tissue evidence="7">Muscle</tissue>
    </source>
</reference>
<protein>
    <submittedName>
        <fullName evidence="7">Putative rhox homeobox family member 2-like</fullName>
    </submittedName>
</protein>
<evidence type="ECO:0000256" key="3">
    <source>
        <dbReference type="ARBA" id="ARBA00023242"/>
    </source>
</evidence>
<feature type="region of interest" description="Disordered" evidence="5">
    <location>
        <begin position="1"/>
        <end position="151"/>
    </location>
</feature>
<dbReference type="CDD" id="cd00086">
    <property type="entry name" value="homeodomain"/>
    <property type="match status" value="1"/>
</dbReference>
<sequence length="251" mass="26839">METRKDCSNTFSGMRELGADGDQEQQHGGNAMVLKAGEEGGKKELEQSKPTQGELDEGKLAPGELAEGKLAQEEPAQCSLAQEATEEVEEGEIKEEGMGGGHAAAGSSGPVDNEVHEEGGHGGSVDQQQPQPEAAMPEGTNSPQTGERLPVKRRTRFTLSQLQDLEQLFQENRHPSLHMRIGLGTGEPFTGGTLDCWCCAAHPLLPRTTMPEDAGAALSAIPVREEDVLQPTLPLMCRPPLMAMTPFPSLH</sequence>
<comment type="caution">
    <text evidence="7">The sequence shown here is derived from an EMBL/GenBank/DDBJ whole genome shotgun (WGS) entry which is preliminary data.</text>
</comment>
<dbReference type="SUPFAM" id="SSF46689">
    <property type="entry name" value="Homeodomain-like"/>
    <property type="match status" value="1"/>
</dbReference>
<feature type="compositionally biased region" description="Basic and acidic residues" evidence="5">
    <location>
        <begin position="36"/>
        <end position="47"/>
    </location>
</feature>
<keyword evidence="3 4" id="KW-0539">Nucleus</keyword>
<dbReference type="PANTHER" id="PTHR47465">
    <property type="entry name" value="MCG113260-RELATED-RELATED"/>
    <property type="match status" value="1"/>
</dbReference>
<organism evidence="7 8">
    <name type="scientific">Microtus ochrogaster</name>
    <name type="common">Prairie vole</name>
    <dbReference type="NCBI Taxonomy" id="79684"/>
    <lineage>
        <taxon>Eukaryota</taxon>
        <taxon>Metazoa</taxon>
        <taxon>Chordata</taxon>
        <taxon>Craniata</taxon>
        <taxon>Vertebrata</taxon>
        <taxon>Euteleostomi</taxon>
        <taxon>Mammalia</taxon>
        <taxon>Eutheria</taxon>
        <taxon>Euarchontoglires</taxon>
        <taxon>Glires</taxon>
        <taxon>Rodentia</taxon>
        <taxon>Myomorpha</taxon>
        <taxon>Muroidea</taxon>
        <taxon>Cricetidae</taxon>
        <taxon>Arvicolinae</taxon>
        <taxon>Microtus</taxon>
    </lineage>
</organism>
<evidence type="ECO:0000256" key="4">
    <source>
        <dbReference type="RuleBase" id="RU000682"/>
    </source>
</evidence>
<keyword evidence="1 4" id="KW-0238">DNA-binding</keyword>
<evidence type="ECO:0000259" key="6">
    <source>
        <dbReference type="Pfam" id="PF00046"/>
    </source>
</evidence>
<dbReference type="EMBL" id="JAATJU010026829">
    <property type="protein sequence ID" value="KAH0501219.1"/>
    <property type="molecule type" value="Genomic_DNA"/>
</dbReference>
<keyword evidence="2 4" id="KW-0371">Homeobox</keyword>
<evidence type="ECO:0000256" key="2">
    <source>
        <dbReference type="ARBA" id="ARBA00023155"/>
    </source>
</evidence>
<feature type="compositionally biased region" description="Acidic residues" evidence="5">
    <location>
        <begin position="84"/>
        <end position="93"/>
    </location>
</feature>
<dbReference type="InterPro" id="IPR001356">
    <property type="entry name" value="HD"/>
</dbReference>
<gene>
    <name evidence="7" type="ORF">LTLLF_197690</name>
</gene>
<evidence type="ECO:0000313" key="7">
    <source>
        <dbReference type="EMBL" id="KAH0501219.1"/>
    </source>
</evidence>
<dbReference type="Proteomes" id="UP000710432">
    <property type="component" value="Unassembled WGS sequence"/>
</dbReference>
<feature type="domain" description="Homeobox" evidence="6">
    <location>
        <begin position="152"/>
        <end position="183"/>
    </location>
</feature>
<evidence type="ECO:0000256" key="5">
    <source>
        <dbReference type="SAM" id="MobiDB-lite"/>
    </source>
</evidence>
<evidence type="ECO:0000256" key="1">
    <source>
        <dbReference type="ARBA" id="ARBA00023125"/>
    </source>
</evidence>
<accession>A0A8J6KKX2</accession>
<dbReference type="PANTHER" id="PTHR47465:SF2">
    <property type="entry name" value="HOMEOBOX PROTEIN GPBOX-RELATED"/>
    <property type="match status" value="1"/>
</dbReference>
<dbReference type="Pfam" id="PF00046">
    <property type="entry name" value="Homeodomain"/>
    <property type="match status" value="1"/>
</dbReference>
<dbReference type="AlphaFoldDB" id="A0A8J6KKX2"/>
<dbReference type="GO" id="GO:0005634">
    <property type="term" value="C:nucleus"/>
    <property type="evidence" value="ECO:0007669"/>
    <property type="project" value="UniProtKB-SubCell"/>
</dbReference>
<dbReference type="InterPro" id="IPR009057">
    <property type="entry name" value="Homeodomain-like_sf"/>
</dbReference>
<comment type="subcellular location">
    <subcellularLocation>
        <location evidence="4">Nucleus</location>
    </subcellularLocation>
</comment>
<dbReference type="Gene3D" id="1.10.10.60">
    <property type="entry name" value="Homeodomain-like"/>
    <property type="match status" value="1"/>
</dbReference>
<proteinExistence type="predicted"/>